<feature type="active site" description="Proton donor" evidence="3">
    <location>
        <position position="374"/>
    </location>
</feature>
<dbReference type="GO" id="GO:0005975">
    <property type="term" value="P:carbohydrate metabolic process"/>
    <property type="evidence" value="ECO:0007669"/>
    <property type="project" value="InterPro"/>
</dbReference>
<evidence type="ECO:0000313" key="6">
    <source>
        <dbReference type="EMBL" id="PNI05439.1"/>
    </source>
</evidence>
<dbReference type="PANTHER" id="PTHR10357:SF210">
    <property type="entry name" value="MALTODEXTRIN GLUCOSIDASE"/>
    <property type="match status" value="1"/>
</dbReference>
<proteinExistence type="predicted"/>
<dbReference type="InterPro" id="IPR013780">
    <property type="entry name" value="Glyco_hydro_b"/>
</dbReference>
<dbReference type="InterPro" id="IPR006047">
    <property type="entry name" value="GH13_cat_dom"/>
</dbReference>
<dbReference type="Pfam" id="PF00128">
    <property type="entry name" value="Alpha-amylase"/>
    <property type="match status" value="1"/>
</dbReference>
<dbReference type="Gene3D" id="2.60.40.1180">
    <property type="entry name" value="Golgi alpha-mannosidase II"/>
    <property type="match status" value="1"/>
</dbReference>
<keyword evidence="1" id="KW-0378">Hydrolase</keyword>
<sequence>MSLPFAFHAQTSDGLSYQDGQLTLILNTESELYQKVYVRHEPDNEESLVEMKPCGKLGRLNQWSATIPVNPDKSLTHYVFKMLSGSAQHWLDARGVHNRIPPREYHFKYDALYQPPKWVNEQIFYQIFPDRFCNGNPDISVKTNEYSVRGGKRNVIAKQWGEPVSSHDSHGSLEFYGGDLAGVRSKLDYLEQLGITTVYLNPIFTSLSNHKYDTTDYFNVDPHLGTNEEFAQLCAEINQRGMKVVLDAVFNHTSAEHPWFDRFNHYGNGAYCSEKSPYRNYYLFDQDNHYACWKGVENLPVLNFLNEEVRDYIYQGKDSVIKHWLRPPYSIDGWRFDVIHMLGEGSGAINNAYYVKQFRDSVKQENQQAYVLGEHFFEATQWLQGDQEDGAMNYYGFAHPVRAWLTGQDIAYDPISISAQEFVEWIVEAQAKVPWLNQLAQLNQLDSHDTMRWATLVNREEALIEIGLVLLMTMVGTPCVYYGTEVNLQGGLDPDNRRCFPWEEIENSQQIERFKKLVAMRRNHLALQQGALQILYAQDSCIAYARVYGEEAILIVINASDVPQSMSVPIWKLGIESGKVICSKSGNEMEVVSGNLSVEVGSKAYLMGMSSKP</sequence>
<dbReference type="PIRSF" id="PIRSF036918">
    <property type="entry name" value="Maltodextrin_glucosidase"/>
    <property type="match status" value="1"/>
</dbReference>
<dbReference type="InterPro" id="IPR055138">
    <property type="entry name" value="Neopullulanase-like_C"/>
</dbReference>
<dbReference type="InterPro" id="IPR004185">
    <property type="entry name" value="Glyco_hydro_13_lg-like_dom"/>
</dbReference>
<dbReference type="PANTHER" id="PTHR10357">
    <property type="entry name" value="ALPHA-AMYLASE FAMILY MEMBER"/>
    <property type="match status" value="1"/>
</dbReference>
<feature type="site" description="Transition state stabilizer" evidence="4">
    <location>
        <position position="449"/>
    </location>
</feature>
<keyword evidence="2" id="KW-0326">Glycosidase</keyword>
<dbReference type="InterPro" id="IPR017853">
    <property type="entry name" value="GH"/>
</dbReference>
<evidence type="ECO:0000259" key="5">
    <source>
        <dbReference type="SMART" id="SM00642"/>
    </source>
</evidence>
<dbReference type="OrthoDB" id="9805159at2"/>
<dbReference type="SUPFAM" id="SSF81296">
    <property type="entry name" value="E set domains"/>
    <property type="match status" value="1"/>
</dbReference>
<dbReference type="NCBIfam" id="NF008051">
    <property type="entry name" value="PRK10785.1"/>
    <property type="match status" value="1"/>
</dbReference>
<dbReference type="EMBL" id="POSK01000004">
    <property type="protein sequence ID" value="PNI05439.1"/>
    <property type="molecule type" value="Genomic_DNA"/>
</dbReference>
<comment type="caution">
    <text evidence="6">The sequence shown here is derived from an EMBL/GenBank/DDBJ whole genome shotgun (WGS) entry which is preliminary data.</text>
</comment>
<dbReference type="CDD" id="cd11338">
    <property type="entry name" value="AmyAc_CMD"/>
    <property type="match status" value="1"/>
</dbReference>
<dbReference type="Gene3D" id="3.20.20.80">
    <property type="entry name" value="Glycosidases"/>
    <property type="match status" value="1"/>
</dbReference>
<dbReference type="InterPro" id="IPR014756">
    <property type="entry name" value="Ig_E-set"/>
</dbReference>
<evidence type="ECO:0000256" key="2">
    <source>
        <dbReference type="ARBA" id="ARBA00023295"/>
    </source>
</evidence>
<dbReference type="SMART" id="SM00642">
    <property type="entry name" value="Aamy"/>
    <property type="match status" value="1"/>
</dbReference>
<evidence type="ECO:0000256" key="4">
    <source>
        <dbReference type="PIRSR" id="PIRSR036918-51"/>
    </source>
</evidence>
<name>A0A2J8I4K0_VIBDI</name>
<dbReference type="InterPro" id="IPR017069">
    <property type="entry name" value="MalZ"/>
</dbReference>
<gene>
    <name evidence="6" type="ORF">C1N32_08650</name>
</gene>
<dbReference type="CDD" id="cd02857">
    <property type="entry name" value="E_set_CDase_PDE_N"/>
    <property type="match status" value="1"/>
</dbReference>
<dbReference type="Pfam" id="PF22460">
    <property type="entry name" value="Neopullulanase-like_C"/>
    <property type="match status" value="1"/>
</dbReference>
<dbReference type="SUPFAM" id="SSF51011">
    <property type="entry name" value="Glycosyl hydrolase domain"/>
    <property type="match status" value="1"/>
</dbReference>
<dbReference type="SUPFAM" id="SSF51445">
    <property type="entry name" value="(Trans)glycosidases"/>
    <property type="match status" value="1"/>
</dbReference>
<dbReference type="AlphaFoldDB" id="A0A2J8I4K0"/>
<dbReference type="GO" id="GO:0005737">
    <property type="term" value="C:cytoplasm"/>
    <property type="evidence" value="ECO:0007669"/>
    <property type="project" value="InterPro"/>
</dbReference>
<organism evidence="6 7">
    <name type="scientific">Vibrio diazotrophicus</name>
    <dbReference type="NCBI Taxonomy" id="685"/>
    <lineage>
        <taxon>Bacteria</taxon>
        <taxon>Pseudomonadati</taxon>
        <taxon>Pseudomonadota</taxon>
        <taxon>Gammaproteobacteria</taxon>
        <taxon>Vibrionales</taxon>
        <taxon>Vibrionaceae</taxon>
        <taxon>Vibrio</taxon>
    </lineage>
</organism>
<dbReference type="Proteomes" id="UP000236449">
    <property type="component" value="Unassembled WGS sequence"/>
</dbReference>
<protein>
    <submittedName>
        <fullName evidence="6">Maltodextrin glucosidase</fullName>
    </submittedName>
</protein>
<evidence type="ECO:0000313" key="7">
    <source>
        <dbReference type="Proteomes" id="UP000236449"/>
    </source>
</evidence>
<dbReference type="RefSeq" id="WP_102966022.1">
    <property type="nucleotide sequence ID" value="NZ_POSK01000004.1"/>
</dbReference>
<dbReference type="GO" id="GO:0004558">
    <property type="term" value="F:alpha-1,4-glucosidase activity"/>
    <property type="evidence" value="ECO:0007669"/>
    <property type="project" value="InterPro"/>
</dbReference>
<feature type="domain" description="Glycosyl hydrolase family 13 catalytic" evidence="5">
    <location>
        <begin position="126"/>
        <end position="521"/>
    </location>
</feature>
<evidence type="ECO:0000256" key="1">
    <source>
        <dbReference type="ARBA" id="ARBA00022801"/>
    </source>
</evidence>
<feature type="active site" description="Nucleophile" evidence="3">
    <location>
        <position position="337"/>
    </location>
</feature>
<accession>A0A2J8I4K0</accession>
<evidence type="ECO:0000256" key="3">
    <source>
        <dbReference type="PIRSR" id="PIRSR036918-50"/>
    </source>
</evidence>
<reference evidence="6 7" key="1">
    <citation type="submission" date="2018-01" db="EMBL/GenBank/DDBJ databases">
        <title>Draft genome sequences of six Vibrio diazotrophicus strains isolated from deep-sea sediments of the Baltic Sea.</title>
        <authorList>
            <person name="Castillo D."/>
            <person name="Vandieken V."/>
            <person name="Chiang O."/>
            <person name="Middelboe M."/>
        </authorList>
    </citation>
    <scope>NUCLEOTIDE SEQUENCE [LARGE SCALE GENOMIC DNA]</scope>
    <source>
        <strain evidence="6 7">60.27F</strain>
    </source>
</reference>